<feature type="signal peptide" evidence="6">
    <location>
        <begin position="1"/>
        <end position="21"/>
    </location>
</feature>
<feature type="region of interest" description="Disordered" evidence="4">
    <location>
        <begin position="170"/>
        <end position="276"/>
    </location>
</feature>
<dbReference type="InterPro" id="IPR007329">
    <property type="entry name" value="FMN-bd"/>
</dbReference>
<feature type="domain" description="FMN-binding" evidence="7">
    <location>
        <begin position="74"/>
        <end position="166"/>
    </location>
</feature>
<dbReference type="PANTHER" id="PTHR30224:SF4">
    <property type="entry name" value="ELECTRON TRANSPORT PROTEIN YCCM-RELATED"/>
    <property type="match status" value="1"/>
</dbReference>
<dbReference type="KEGG" id="ddz:DSYM_08980"/>
<dbReference type="EMBL" id="AP021857">
    <property type="protein sequence ID" value="BBO20199.1"/>
    <property type="molecule type" value="Genomic_DNA"/>
</dbReference>
<feature type="transmembrane region" description="Helical" evidence="5">
    <location>
        <begin position="432"/>
        <end position="454"/>
    </location>
</feature>
<keyword evidence="2" id="KW-1003">Cell membrane</keyword>
<feature type="transmembrane region" description="Helical" evidence="5">
    <location>
        <begin position="475"/>
        <end position="493"/>
    </location>
</feature>
<evidence type="ECO:0000313" key="8">
    <source>
        <dbReference type="EMBL" id="BBO20199.1"/>
    </source>
</evidence>
<keyword evidence="6" id="KW-0732">Signal</keyword>
<feature type="transmembrane region" description="Helical" evidence="5">
    <location>
        <begin position="298"/>
        <end position="319"/>
    </location>
</feature>
<dbReference type="AlphaFoldDB" id="A0A809QXR3"/>
<accession>A0A809QXR3</accession>
<evidence type="ECO:0000256" key="4">
    <source>
        <dbReference type="SAM" id="MobiDB-lite"/>
    </source>
</evidence>
<evidence type="ECO:0000259" key="7">
    <source>
        <dbReference type="SMART" id="SM00900"/>
    </source>
</evidence>
<dbReference type="SUPFAM" id="SSF54862">
    <property type="entry name" value="4Fe-4S ferredoxins"/>
    <property type="match status" value="1"/>
</dbReference>
<feature type="region of interest" description="Disordered" evidence="4">
    <location>
        <begin position="578"/>
        <end position="611"/>
    </location>
</feature>
<dbReference type="InterPro" id="IPR052378">
    <property type="entry name" value="NosR_regulator"/>
</dbReference>
<feature type="chain" id="PRO_5035164501" description="FMN-binding domain-containing protein" evidence="6">
    <location>
        <begin position="22"/>
        <end position="611"/>
    </location>
</feature>
<dbReference type="PANTHER" id="PTHR30224">
    <property type="entry name" value="ELECTRON TRANSPORT PROTEIN"/>
    <property type="match status" value="1"/>
</dbReference>
<dbReference type="GO" id="GO:0010181">
    <property type="term" value="F:FMN binding"/>
    <property type="evidence" value="ECO:0007669"/>
    <property type="project" value="InterPro"/>
</dbReference>
<dbReference type="InterPro" id="IPR017896">
    <property type="entry name" value="4Fe4S_Fe-S-bd"/>
</dbReference>
<keyword evidence="5" id="KW-1133">Transmembrane helix</keyword>
<evidence type="ECO:0000256" key="6">
    <source>
        <dbReference type="SAM" id="SignalP"/>
    </source>
</evidence>
<dbReference type="Pfam" id="PF04205">
    <property type="entry name" value="FMN_bind"/>
    <property type="match status" value="1"/>
</dbReference>
<dbReference type="SMART" id="SM00900">
    <property type="entry name" value="FMN_bind"/>
    <property type="match status" value="1"/>
</dbReference>
<evidence type="ECO:0000256" key="2">
    <source>
        <dbReference type="ARBA" id="ARBA00022475"/>
    </source>
</evidence>
<evidence type="ECO:0000256" key="1">
    <source>
        <dbReference type="ARBA" id="ARBA00004236"/>
    </source>
</evidence>
<evidence type="ECO:0000256" key="3">
    <source>
        <dbReference type="ARBA" id="ARBA00023136"/>
    </source>
</evidence>
<evidence type="ECO:0000313" key="9">
    <source>
        <dbReference type="Proteomes" id="UP000662914"/>
    </source>
</evidence>
<sequence>MSKLRQLFVALLLSLAGWAGAADLPTLYPQARNIFPGAESFGGFEGAPPAAAAYKAGKVIGYLFLTDDVLRIPAYSGKPINTLVGIDTEGRIAGLAIVHHDEPILAVGITPERLNHYVQQYSGKSVFDKIIIGAARPGHVNIDGISGATITVMVENATVMRSAKAVAEARGIQPGSSGPAAGGAAAEAARGASPATAVPAIEPTSPPSPATEKAEAVAPVKPQADRAATLSPHPVSGTAARAERQRQTPLLAQGPASPSARAQARDGGAYPAANPGSWVPPEDEPAWIAIWQNRTFEIAVLVAGLVVLSFILVFQDWLAKRPHALTYVRNGFHVYTLFFIGWWGLAQLSVLNVLTFVNSVMQGFRWENFLIDPMLFILWGFVAMTLLLWGRGVYCGWLCPFGALQELILIASRKLKLPEVEFSDAVHERLVALKYIILILLFGVSLQSIAEAAWYAEVEPFKTVFAMRFQREWNYVFYALILIGVAAVNRKFYCKYLCPLGAALAIPGRFRLFEWWLRRRKECGKPCQVCANRCSVRAIRSTGEINANECHYCLDCQVIYYNDKVCLPLIDRRKRREEQQLRRRESGSHGGIPLAGPSEDHANNIVRTDKH</sequence>
<proteinExistence type="predicted"/>
<keyword evidence="5" id="KW-0812">Transmembrane</keyword>
<evidence type="ECO:0000256" key="5">
    <source>
        <dbReference type="SAM" id="Phobius"/>
    </source>
</evidence>
<organism evidence="8 9">
    <name type="scientific">Candidatus Desulfobacillus denitrificans</name>
    <dbReference type="NCBI Taxonomy" id="2608985"/>
    <lineage>
        <taxon>Bacteria</taxon>
        <taxon>Pseudomonadati</taxon>
        <taxon>Pseudomonadota</taxon>
        <taxon>Betaproteobacteria</taxon>
        <taxon>Candidatus Desulfobacillus</taxon>
    </lineage>
</organism>
<protein>
    <recommendedName>
        <fullName evidence="7">FMN-binding domain-containing protein</fullName>
    </recommendedName>
</protein>
<feature type="transmembrane region" description="Helical" evidence="5">
    <location>
        <begin position="369"/>
        <end position="389"/>
    </location>
</feature>
<dbReference type="Pfam" id="PF12801">
    <property type="entry name" value="Fer4_5"/>
    <property type="match status" value="2"/>
</dbReference>
<feature type="compositionally biased region" description="Basic and acidic residues" evidence="4">
    <location>
        <begin position="578"/>
        <end position="587"/>
    </location>
</feature>
<keyword evidence="3 5" id="KW-0472">Membrane</keyword>
<name>A0A809QXR3_9PROT</name>
<gene>
    <name evidence="8" type="ORF">DSYM_08980</name>
</gene>
<feature type="compositionally biased region" description="Low complexity" evidence="4">
    <location>
        <begin position="174"/>
        <end position="197"/>
    </location>
</feature>
<feature type="compositionally biased region" description="Basic and acidic residues" evidence="4">
    <location>
        <begin position="598"/>
        <end position="611"/>
    </location>
</feature>
<feature type="transmembrane region" description="Helical" evidence="5">
    <location>
        <begin position="331"/>
        <end position="357"/>
    </location>
</feature>
<comment type="subcellular location">
    <subcellularLocation>
        <location evidence="1">Cell membrane</location>
    </subcellularLocation>
</comment>
<reference evidence="8" key="1">
    <citation type="journal article" name="DNA Res.">
        <title>The physiological potential of anammox bacteria as revealed by their core genome structure.</title>
        <authorList>
            <person name="Okubo T."/>
            <person name="Toyoda A."/>
            <person name="Fukuhara K."/>
            <person name="Uchiyama I."/>
            <person name="Harigaya Y."/>
            <person name="Kuroiwa M."/>
            <person name="Suzuki T."/>
            <person name="Murakami Y."/>
            <person name="Suwa Y."/>
            <person name="Takami H."/>
        </authorList>
    </citation>
    <scope>NUCLEOTIDE SEQUENCE</scope>
    <source>
        <strain evidence="8">317325-3</strain>
    </source>
</reference>
<dbReference type="Proteomes" id="UP000662914">
    <property type="component" value="Chromosome"/>
</dbReference>
<dbReference type="GO" id="GO:0005886">
    <property type="term" value="C:plasma membrane"/>
    <property type="evidence" value="ECO:0007669"/>
    <property type="project" value="UniProtKB-SubCell"/>
</dbReference>